<dbReference type="Pfam" id="PF00528">
    <property type="entry name" value="BPD_transp_1"/>
    <property type="match status" value="1"/>
</dbReference>
<evidence type="ECO:0000313" key="11">
    <source>
        <dbReference type="Proteomes" id="UP001415169"/>
    </source>
</evidence>
<gene>
    <name evidence="10" type="ORF">GCM10022286_09300</name>
</gene>
<dbReference type="CDD" id="cd06261">
    <property type="entry name" value="TM_PBP2"/>
    <property type="match status" value="1"/>
</dbReference>
<keyword evidence="4" id="KW-1003">Cell membrane</keyword>
<keyword evidence="11" id="KW-1185">Reference proteome</keyword>
<dbReference type="PROSITE" id="PS50928">
    <property type="entry name" value="ABC_TM1"/>
    <property type="match status" value="1"/>
</dbReference>
<dbReference type="EMBL" id="BAABBV010000001">
    <property type="protein sequence ID" value="GAA4157556.1"/>
    <property type="molecule type" value="Genomic_DNA"/>
</dbReference>
<sequence>MITKRWARISVPYFLALVGSAWMIVLFLIPLISGLLVSLMTGNVEEGYNLTWNFGIYGELFGPGADVPYALFLGRALLYGATATVITIIVGYPMAYFIAFRVSQRWKTALLALVMVSFLVSFIIRTDMWAFLLGGQGPMLSFLRHLGVGSDFHILGTPAAVIGGLAYNNLPFMVLPIYVALERIDPRLFEAASDLYGNPRTVFIKTTLPLSRSGIFSGILLVFIACVGDPVNAQLLGGKTTYLIGQAIQDTYLSQQSYNVAAALSTVLMIALGIILFAYARIFGTENIEDLV</sequence>
<keyword evidence="5 8" id="KW-0812">Transmembrane</keyword>
<comment type="caution">
    <text evidence="10">The sequence shown here is derived from an EMBL/GenBank/DDBJ whole genome shotgun (WGS) entry which is preliminary data.</text>
</comment>
<comment type="subcellular location">
    <subcellularLocation>
        <location evidence="1 8">Cell membrane</location>
        <topology evidence="1 8">Multi-pass membrane protein</topology>
    </subcellularLocation>
</comment>
<feature type="transmembrane region" description="Helical" evidence="8">
    <location>
        <begin position="12"/>
        <end position="40"/>
    </location>
</feature>
<feature type="transmembrane region" description="Helical" evidence="8">
    <location>
        <begin position="76"/>
        <end position="98"/>
    </location>
</feature>
<keyword evidence="3 8" id="KW-0813">Transport</keyword>
<evidence type="ECO:0000313" key="10">
    <source>
        <dbReference type="EMBL" id="GAA4157556.1"/>
    </source>
</evidence>
<accession>A0ABP7ZGW4</accession>
<evidence type="ECO:0000256" key="4">
    <source>
        <dbReference type="ARBA" id="ARBA00022475"/>
    </source>
</evidence>
<evidence type="ECO:0000256" key="3">
    <source>
        <dbReference type="ARBA" id="ARBA00022448"/>
    </source>
</evidence>
<feature type="transmembrane region" description="Helical" evidence="8">
    <location>
        <begin position="152"/>
        <end position="181"/>
    </location>
</feature>
<dbReference type="PANTHER" id="PTHR42929">
    <property type="entry name" value="INNER MEMBRANE ABC TRANSPORTER PERMEASE PROTEIN YDCU-RELATED-RELATED"/>
    <property type="match status" value="1"/>
</dbReference>
<feature type="transmembrane region" description="Helical" evidence="8">
    <location>
        <begin position="202"/>
        <end position="225"/>
    </location>
</feature>
<dbReference type="PANTHER" id="PTHR42929:SF1">
    <property type="entry name" value="INNER MEMBRANE ABC TRANSPORTER PERMEASE PROTEIN YDCU-RELATED"/>
    <property type="match status" value="1"/>
</dbReference>
<dbReference type="RefSeq" id="WP_344790579.1">
    <property type="nucleotide sequence ID" value="NZ_BAABBV010000001.1"/>
</dbReference>
<dbReference type="Gene3D" id="1.10.3720.10">
    <property type="entry name" value="MetI-like"/>
    <property type="match status" value="1"/>
</dbReference>
<feature type="transmembrane region" description="Helical" evidence="8">
    <location>
        <begin position="110"/>
        <end position="132"/>
    </location>
</feature>
<dbReference type="Proteomes" id="UP001415169">
    <property type="component" value="Unassembled WGS sequence"/>
</dbReference>
<evidence type="ECO:0000256" key="2">
    <source>
        <dbReference type="ARBA" id="ARBA00007069"/>
    </source>
</evidence>
<feature type="domain" description="ABC transmembrane type-1" evidence="9">
    <location>
        <begin position="73"/>
        <end position="279"/>
    </location>
</feature>
<name>A0ABP7ZGW4_9MICO</name>
<dbReference type="InterPro" id="IPR000515">
    <property type="entry name" value="MetI-like"/>
</dbReference>
<keyword evidence="6 8" id="KW-1133">Transmembrane helix</keyword>
<evidence type="ECO:0000256" key="5">
    <source>
        <dbReference type="ARBA" id="ARBA00022692"/>
    </source>
</evidence>
<feature type="transmembrane region" description="Helical" evidence="8">
    <location>
        <begin position="260"/>
        <end position="280"/>
    </location>
</feature>
<dbReference type="SUPFAM" id="SSF161098">
    <property type="entry name" value="MetI-like"/>
    <property type="match status" value="1"/>
</dbReference>
<evidence type="ECO:0000256" key="8">
    <source>
        <dbReference type="RuleBase" id="RU363032"/>
    </source>
</evidence>
<evidence type="ECO:0000256" key="7">
    <source>
        <dbReference type="ARBA" id="ARBA00023136"/>
    </source>
</evidence>
<keyword evidence="7 8" id="KW-0472">Membrane</keyword>
<proteinExistence type="inferred from homology"/>
<evidence type="ECO:0000256" key="1">
    <source>
        <dbReference type="ARBA" id="ARBA00004651"/>
    </source>
</evidence>
<reference evidence="10" key="1">
    <citation type="journal article" date="2014" name="Int. J. Syst. Evol. Microbiol.">
        <title>Complete genome of a new Firmicutes species belonging to the dominant human colonic microbiota ('Ruminococcus bicirculans') reveals two chromosomes and a selective capacity to utilize plant glucans.</title>
        <authorList>
            <consortium name="NISC Comparative Sequencing Program"/>
            <person name="Wegmann U."/>
            <person name="Louis P."/>
            <person name="Goesmann A."/>
            <person name="Henrissat B."/>
            <person name="Duncan S.H."/>
            <person name="Flint H.J."/>
        </authorList>
    </citation>
    <scope>NUCLEOTIDE SEQUENCE</scope>
    <source>
        <strain evidence="10">JCM 17590</strain>
    </source>
</reference>
<evidence type="ECO:0000256" key="6">
    <source>
        <dbReference type="ARBA" id="ARBA00022989"/>
    </source>
</evidence>
<organism evidence="10 11">
    <name type="scientific">Gryllotalpicola daejeonensis</name>
    <dbReference type="NCBI Taxonomy" id="993087"/>
    <lineage>
        <taxon>Bacteria</taxon>
        <taxon>Bacillati</taxon>
        <taxon>Actinomycetota</taxon>
        <taxon>Actinomycetes</taxon>
        <taxon>Micrococcales</taxon>
        <taxon>Microbacteriaceae</taxon>
        <taxon>Gryllotalpicola</taxon>
    </lineage>
</organism>
<reference evidence="10" key="2">
    <citation type="submission" date="2023-12" db="EMBL/GenBank/DDBJ databases">
        <authorList>
            <person name="Sun Q."/>
            <person name="Inoue M."/>
        </authorList>
    </citation>
    <scope>NUCLEOTIDE SEQUENCE</scope>
    <source>
        <strain evidence="10">JCM 17590</strain>
    </source>
</reference>
<protein>
    <submittedName>
        <fullName evidence="10">ABC transporter permease subunit</fullName>
    </submittedName>
</protein>
<comment type="similarity">
    <text evidence="2">Belongs to the binding-protein-dependent transport system permease family. CysTW subfamily.</text>
</comment>
<evidence type="ECO:0000259" key="9">
    <source>
        <dbReference type="PROSITE" id="PS50928"/>
    </source>
</evidence>
<dbReference type="InterPro" id="IPR035906">
    <property type="entry name" value="MetI-like_sf"/>
</dbReference>